<dbReference type="InterPro" id="IPR029057">
    <property type="entry name" value="PRTase-like"/>
</dbReference>
<dbReference type="Proteomes" id="UP000648984">
    <property type="component" value="Unassembled WGS sequence"/>
</dbReference>
<dbReference type="CDD" id="cd06223">
    <property type="entry name" value="PRTases_typeI"/>
    <property type="match status" value="1"/>
</dbReference>
<feature type="domain" description="Double zinc ribbon" evidence="3">
    <location>
        <begin position="11"/>
        <end position="61"/>
    </location>
</feature>
<keyword evidence="5" id="KW-1185">Reference proteome</keyword>
<gene>
    <name evidence="4" type="ORF">GPA25_00085</name>
</gene>
<comment type="similarity">
    <text evidence="1">Belongs to the ComF/GntX family.</text>
</comment>
<reference evidence="4 5" key="1">
    <citation type="submission" date="2019-12" db="EMBL/GenBank/DDBJ databases">
        <title>Comparative genomics gives insights into the taxonomy of the Azoarcus-Aromatoleum group and reveals separate origins of nif in the plant-associated Azoarcus and non-plant-associated Aromatoleum sub-groups.</title>
        <authorList>
            <person name="Lafos M."/>
            <person name="Maluk M."/>
            <person name="Batista M."/>
            <person name="Junghare M."/>
            <person name="Carmona M."/>
            <person name="Faoro H."/>
            <person name="Cruz L.M."/>
            <person name="Battistoni F."/>
            <person name="De Souza E."/>
            <person name="Pedrosa F."/>
            <person name="Chen W.-M."/>
            <person name="Poole P.S."/>
            <person name="Dixon R.A."/>
            <person name="James E.K."/>
        </authorList>
    </citation>
    <scope>NUCLEOTIDE SEQUENCE [LARGE SCALE GENOMIC DNA]</scope>
    <source>
        <strain evidence="4 5">22Lin</strain>
    </source>
</reference>
<dbReference type="Gene3D" id="3.40.50.2020">
    <property type="match status" value="1"/>
</dbReference>
<sequence length="229" mass="25021">MRDASGLLAEKLLPNDCFVCGHRAGPGLVCTTCLDALPHQLPSCPVCAIPVDGGLICGRCQRQAPAFDATFAALSYVFPVDRLVRALKYRHRLAVSGFFAQALQPLSPPEGEVVIVPMPLHFNRLRQRGFNQAAEIARPLARAWELPLELDGVCRVRDTAAQASLPWTERRVNMRGAFRCDVSFRGKTVVVIDDVMTTGATLDELARTLKSHGAARVENRVVARTPLPV</sequence>
<feature type="domain" description="Phosphoribosyltransferase" evidence="2">
    <location>
        <begin position="145"/>
        <end position="223"/>
    </location>
</feature>
<evidence type="ECO:0000259" key="3">
    <source>
        <dbReference type="Pfam" id="PF18912"/>
    </source>
</evidence>
<dbReference type="Pfam" id="PF00156">
    <property type="entry name" value="Pribosyltran"/>
    <property type="match status" value="1"/>
</dbReference>
<organism evidence="4 5">
    <name type="scientific">Aromatoleum diolicum</name>
    <dbReference type="NCBI Taxonomy" id="75796"/>
    <lineage>
        <taxon>Bacteria</taxon>
        <taxon>Pseudomonadati</taxon>
        <taxon>Pseudomonadota</taxon>
        <taxon>Betaproteobacteria</taxon>
        <taxon>Rhodocyclales</taxon>
        <taxon>Rhodocyclaceae</taxon>
        <taxon>Aromatoleum</taxon>
    </lineage>
</organism>
<dbReference type="InterPro" id="IPR000836">
    <property type="entry name" value="PRTase_dom"/>
</dbReference>
<dbReference type="InterPro" id="IPR051910">
    <property type="entry name" value="ComF/GntX_DNA_util-trans"/>
</dbReference>
<dbReference type="SUPFAM" id="SSF53271">
    <property type="entry name" value="PRTase-like"/>
    <property type="match status" value="1"/>
</dbReference>
<dbReference type="Pfam" id="PF18912">
    <property type="entry name" value="DZR_2"/>
    <property type="match status" value="1"/>
</dbReference>
<protein>
    <submittedName>
        <fullName evidence="4">ComF family protein</fullName>
    </submittedName>
</protein>
<dbReference type="InterPro" id="IPR044005">
    <property type="entry name" value="DZR_2"/>
</dbReference>
<evidence type="ECO:0000313" key="5">
    <source>
        <dbReference type="Proteomes" id="UP000648984"/>
    </source>
</evidence>
<accession>A0ABX1Q815</accession>
<comment type="caution">
    <text evidence="4">The sequence shown here is derived from an EMBL/GenBank/DDBJ whole genome shotgun (WGS) entry which is preliminary data.</text>
</comment>
<dbReference type="PANTHER" id="PTHR47505:SF1">
    <property type="entry name" value="DNA UTILIZATION PROTEIN YHGH"/>
    <property type="match status" value="1"/>
</dbReference>
<evidence type="ECO:0000259" key="2">
    <source>
        <dbReference type="Pfam" id="PF00156"/>
    </source>
</evidence>
<proteinExistence type="inferred from homology"/>
<evidence type="ECO:0000313" key="4">
    <source>
        <dbReference type="EMBL" id="NMG73151.1"/>
    </source>
</evidence>
<name>A0ABX1Q815_9RHOO</name>
<evidence type="ECO:0000256" key="1">
    <source>
        <dbReference type="ARBA" id="ARBA00008007"/>
    </source>
</evidence>
<dbReference type="PANTHER" id="PTHR47505">
    <property type="entry name" value="DNA UTILIZATION PROTEIN YHGH"/>
    <property type="match status" value="1"/>
</dbReference>
<dbReference type="EMBL" id="WTVQ01000001">
    <property type="protein sequence ID" value="NMG73151.1"/>
    <property type="molecule type" value="Genomic_DNA"/>
</dbReference>